<name>A0ABP5V308_9ACTN</name>
<dbReference type="InterPro" id="IPR020625">
    <property type="entry name" value="Schiff_base-form_aldolases_AS"/>
</dbReference>
<dbReference type="EC" id="4.3.3.7" evidence="4 12"/>
<feature type="site" description="Part of a proton relay during catalysis" evidence="12">
    <location>
        <position position="54"/>
    </location>
</feature>
<organism evidence="14 15">
    <name type="scientific">Gordonia cholesterolivorans</name>
    <dbReference type="NCBI Taxonomy" id="559625"/>
    <lineage>
        <taxon>Bacteria</taxon>
        <taxon>Bacillati</taxon>
        <taxon>Actinomycetota</taxon>
        <taxon>Actinomycetes</taxon>
        <taxon>Mycobacteriales</taxon>
        <taxon>Gordoniaceae</taxon>
        <taxon>Gordonia</taxon>
    </lineage>
</organism>
<feature type="binding site" evidence="12">
    <location>
        <position position="212"/>
    </location>
    <ligand>
        <name>pyruvate</name>
        <dbReference type="ChEBI" id="CHEBI:15361"/>
    </ligand>
</feature>
<comment type="similarity">
    <text evidence="3 12 13">Belongs to the DapA family.</text>
</comment>
<comment type="function">
    <text evidence="1 12">Catalyzes the condensation of (S)-aspartate-beta-semialdehyde [(S)-ASA] and pyruvate to 4-hydroxy-tetrahydrodipicolinate (HTPA).</text>
</comment>
<dbReference type="InterPro" id="IPR013785">
    <property type="entry name" value="Aldolase_TIM"/>
</dbReference>
<accession>A0ABP5V308</accession>
<dbReference type="PRINTS" id="PR00146">
    <property type="entry name" value="DHPICSNTHASE"/>
</dbReference>
<evidence type="ECO:0000256" key="2">
    <source>
        <dbReference type="ARBA" id="ARBA00005120"/>
    </source>
</evidence>
<dbReference type="HAMAP" id="MF_00418">
    <property type="entry name" value="DapA"/>
    <property type="match status" value="1"/>
</dbReference>
<keyword evidence="10 12" id="KW-0704">Schiff base</keyword>
<dbReference type="PANTHER" id="PTHR12128:SF66">
    <property type="entry name" value="4-HYDROXY-2-OXOGLUTARATE ALDOLASE, MITOCHONDRIAL"/>
    <property type="match status" value="1"/>
</dbReference>
<reference evidence="15" key="1">
    <citation type="journal article" date="2019" name="Int. J. Syst. Evol. Microbiol.">
        <title>The Global Catalogue of Microorganisms (GCM) 10K type strain sequencing project: providing services to taxonomists for standard genome sequencing and annotation.</title>
        <authorList>
            <consortium name="The Broad Institute Genomics Platform"/>
            <consortium name="The Broad Institute Genome Sequencing Center for Infectious Disease"/>
            <person name="Wu L."/>
            <person name="Ma J."/>
        </authorList>
    </citation>
    <scope>NUCLEOTIDE SEQUENCE [LARGE SCALE GENOMIC DNA]</scope>
    <source>
        <strain evidence="15">JCM 16227</strain>
    </source>
</reference>
<dbReference type="InterPro" id="IPR005263">
    <property type="entry name" value="DapA"/>
</dbReference>
<evidence type="ECO:0000256" key="11">
    <source>
        <dbReference type="ARBA" id="ARBA00047836"/>
    </source>
</evidence>
<evidence type="ECO:0000256" key="4">
    <source>
        <dbReference type="ARBA" id="ARBA00012086"/>
    </source>
</evidence>
<feature type="site" description="Part of a proton relay during catalysis" evidence="12">
    <location>
        <position position="118"/>
    </location>
</feature>
<dbReference type="Gene3D" id="3.20.20.70">
    <property type="entry name" value="Aldolase class I"/>
    <property type="match status" value="1"/>
</dbReference>
<keyword evidence="15" id="KW-1185">Reference proteome</keyword>
<keyword evidence="7 12" id="KW-0220">Diaminopimelate biosynthesis</keyword>
<keyword evidence="5 12" id="KW-0963">Cytoplasm</keyword>
<evidence type="ECO:0000256" key="1">
    <source>
        <dbReference type="ARBA" id="ARBA00003294"/>
    </source>
</evidence>
<dbReference type="Proteomes" id="UP001501170">
    <property type="component" value="Unassembled WGS sequence"/>
</dbReference>
<comment type="subcellular location">
    <subcellularLocation>
        <location evidence="12">Cytoplasm</location>
    </subcellularLocation>
</comment>
<dbReference type="EMBL" id="BAAARB010000031">
    <property type="protein sequence ID" value="GAA2393206.1"/>
    <property type="molecule type" value="Genomic_DNA"/>
</dbReference>
<dbReference type="PIRSF" id="PIRSF001365">
    <property type="entry name" value="DHDPS"/>
    <property type="match status" value="1"/>
</dbReference>
<dbReference type="SUPFAM" id="SSF51569">
    <property type="entry name" value="Aldolase"/>
    <property type="match status" value="1"/>
</dbReference>
<dbReference type="PROSITE" id="PS00665">
    <property type="entry name" value="DHDPS_1"/>
    <property type="match status" value="1"/>
</dbReference>
<dbReference type="RefSeq" id="WP_006897586.1">
    <property type="nucleotide sequence ID" value="NZ_BAAARB010000031.1"/>
</dbReference>
<evidence type="ECO:0000256" key="8">
    <source>
        <dbReference type="ARBA" id="ARBA00023154"/>
    </source>
</evidence>
<comment type="subunit">
    <text evidence="12">Homotetramer; dimer of dimers.</text>
</comment>
<evidence type="ECO:0000256" key="6">
    <source>
        <dbReference type="ARBA" id="ARBA00022605"/>
    </source>
</evidence>
<dbReference type="SMART" id="SM01130">
    <property type="entry name" value="DHDPS"/>
    <property type="match status" value="1"/>
</dbReference>
<comment type="catalytic activity">
    <reaction evidence="11 12">
        <text>L-aspartate 4-semialdehyde + pyruvate = (2S,4S)-4-hydroxy-2,3,4,5-tetrahydrodipicolinate + H2O + H(+)</text>
        <dbReference type="Rhea" id="RHEA:34171"/>
        <dbReference type="ChEBI" id="CHEBI:15361"/>
        <dbReference type="ChEBI" id="CHEBI:15377"/>
        <dbReference type="ChEBI" id="CHEBI:15378"/>
        <dbReference type="ChEBI" id="CHEBI:67139"/>
        <dbReference type="ChEBI" id="CHEBI:537519"/>
        <dbReference type="EC" id="4.3.3.7"/>
    </reaction>
</comment>
<keyword evidence="9 12" id="KW-0456">Lyase</keyword>
<evidence type="ECO:0000256" key="7">
    <source>
        <dbReference type="ARBA" id="ARBA00022915"/>
    </source>
</evidence>
<dbReference type="PANTHER" id="PTHR12128">
    <property type="entry name" value="DIHYDRODIPICOLINATE SYNTHASE"/>
    <property type="match status" value="1"/>
</dbReference>
<comment type="pathway">
    <text evidence="2 12">Amino-acid biosynthesis; L-lysine biosynthesis via DAP pathway; (S)-tetrahydrodipicolinate from L-aspartate: step 3/4.</text>
</comment>
<protein>
    <recommendedName>
        <fullName evidence="4 12">4-hydroxy-tetrahydrodipicolinate synthase</fullName>
        <shortName evidence="12">HTPA synthase</shortName>
        <ecNumber evidence="4 12">4.3.3.7</ecNumber>
    </recommendedName>
</protein>
<keyword evidence="8 12" id="KW-0457">Lysine biosynthesis</keyword>
<evidence type="ECO:0000313" key="15">
    <source>
        <dbReference type="Proteomes" id="UP001501170"/>
    </source>
</evidence>
<evidence type="ECO:0000256" key="10">
    <source>
        <dbReference type="ARBA" id="ARBA00023270"/>
    </source>
</evidence>
<comment type="caution">
    <text evidence="12">Was originally thought to be a dihydrodipicolinate synthase (DHDPS), catalyzing the condensation of (S)-aspartate-beta-semialdehyde [(S)-ASA] and pyruvate to dihydrodipicolinate (DHDP). However, it was shown in E.coli that the product of the enzymatic reaction is not dihydrodipicolinate but in fact (4S)-4-hydroxy-2,3,4,5-tetrahydro-(2S)-dipicolinic acid (HTPA), and that the consecutive dehydration reaction leading to DHDP is not spontaneous but catalyzed by DapB.</text>
</comment>
<feature type="active site" description="Schiff-base intermediate with substrate" evidence="12">
    <location>
        <position position="172"/>
    </location>
</feature>
<sequence>MTSTSHPARAIFGSNLVAMPTPMNPDGSLDEVGIGAVAKHLVDTGCDGIVVAGTTGEAPTLELVELLRVLELVRAAAGSATRLVVGVGTNHTAKSVQTARAVAAAGAADALLVVTPYYSKPSQAGVIAHTVAIADATELPVMLYDIPGRTGLALTRETLVELSHHPRIAAVKDAKGDLFEVMSVMAETGMAYYCGIDELNLPYLAAGASGLVSVMGVVGADRNRDLITAIDAGDLPRARAINDAVLPLTIALMRTAPGVVTAKAALREIGVISHAAVRAPLLEATASEVAVIRAALAADGQPTGDRLLTA</sequence>
<dbReference type="NCBIfam" id="TIGR00674">
    <property type="entry name" value="dapA"/>
    <property type="match status" value="1"/>
</dbReference>
<evidence type="ECO:0000256" key="9">
    <source>
        <dbReference type="ARBA" id="ARBA00023239"/>
    </source>
</evidence>
<dbReference type="InterPro" id="IPR002220">
    <property type="entry name" value="DapA-like"/>
</dbReference>
<feature type="active site" description="Proton donor/acceptor" evidence="12">
    <location>
        <position position="144"/>
    </location>
</feature>
<evidence type="ECO:0000256" key="5">
    <source>
        <dbReference type="ARBA" id="ARBA00022490"/>
    </source>
</evidence>
<comment type="caution">
    <text evidence="14">The sequence shown here is derived from an EMBL/GenBank/DDBJ whole genome shotgun (WGS) entry which is preliminary data.</text>
</comment>
<evidence type="ECO:0000313" key="14">
    <source>
        <dbReference type="EMBL" id="GAA2393206.1"/>
    </source>
</evidence>
<gene>
    <name evidence="14" type="primary">dapA_2</name>
    <name evidence="12" type="synonym">dapA</name>
    <name evidence="14" type="ORF">GCM10009855_36130</name>
</gene>
<evidence type="ECO:0000256" key="3">
    <source>
        <dbReference type="ARBA" id="ARBA00007592"/>
    </source>
</evidence>
<proteinExistence type="inferred from homology"/>
<evidence type="ECO:0000256" key="12">
    <source>
        <dbReference type="HAMAP-Rule" id="MF_00418"/>
    </source>
</evidence>
<dbReference type="InterPro" id="IPR020624">
    <property type="entry name" value="Schiff_base-form_aldolases_CS"/>
</dbReference>
<evidence type="ECO:0000256" key="13">
    <source>
        <dbReference type="PIRNR" id="PIRNR001365"/>
    </source>
</evidence>
<dbReference type="PROSITE" id="PS00666">
    <property type="entry name" value="DHDPS_2"/>
    <property type="match status" value="1"/>
</dbReference>
<dbReference type="Pfam" id="PF00701">
    <property type="entry name" value="DHDPS"/>
    <property type="match status" value="1"/>
</dbReference>
<feature type="binding site" evidence="12">
    <location>
        <position position="55"/>
    </location>
    <ligand>
        <name>pyruvate</name>
        <dbReference type="ChEBI" id="CHEBI:15361"/>
    </ligand>
</feature>
<keyword evidence="6 12" id="KW-0028">Amino-acid biosynthesis</keyword>